<sequence length="1304" mass="141055">MNMAFSPDTRSVGLEMDKASFRTLRSMPSICEKDLFATPPPLQEGNSGSSTKSPPTCDESSSTPETPMGIPRKDGSVSPLENIKLYNMKEEAEEAANMRGSEVPSRSSSLPIQSDSSFFSSVPLYPLDMGSTSTTSAGSPPVGEELESPASMSSGLGHFGDQLSSISLHNTIADPLAVDFFPLNETNHRRIPTSATSTPTILATAQSHSEGGDSSSSTSEPGLSLSHCFMRAAKAAPITSIPSIEKMYHQGGGGTADAGRLQEMKSEDSTSTRTGKKSSFQSQPSYGHAETLEDIRRVSPRACRSQENRPHLCDDHVSTRWARGSSVDMNVNQQSPSNRFSSPRSPLGRVSSQEGSEGGMRPCVPFPFSADGCSSGRSWTNTTVASDPRQLSDAYAASEGNATNRLTDDGSRLMTTAEKITAARSTASAPATPPPLLKRVPSFGLAKKKSPKNSSDTMMKSHPSTTITTTTTVAPTGLLAQSSQSEGEVGRCPSDMWLPPYRQSHTMGLSSSSSANASQPSAVVLKRMKTAPPQELHQRRDQDSILTASQASAAVPGKSKLAWAFSLRGGLGSRTPHKFFRNIFKPHRPAGGGFSRSKSAPGLGRPREEDHDDEEDRLTEEEGDRDGGGRSSMMVGTGHKEEGHCRPPSGHHLKESSDEKKDEGGSCSKRKFRKQLSCGGGGERRTAGRTSILQWSNPFSSEPPRRITSAPATPEGGQKKHLFLPTPGGRRHPHHGRQERSVADSNGGGTGTTAISTERMDEGDGGDIGFLPDAMVIVEEDAGEENQLKKGSRESQDDNHRGSHSKDEGKGKDDVSSLSSRSLSLRHTKKDGLGNFPSMDQRPSSSSGSSLQETQQERYDGEGGSRTEGAATASRSPPTPPPPSTPRLLPRLQHMAQTDTNIEWRSIPSNVSEPVCPPHRGVLSEEHIVMSGATEGDDVPRHPTIAGQLLTCGITLPRGSFLLDSLQRVPSVVEDDRCSEGKLSYDGLRTEICRSRAPAIVVKTASAVREMFDKGEKALGVLAGDSAGRLLHHHHHDHTRDNGLKAVPEQQSGEAKQPPSDKDNNDPRTTENTNQVNTAAGNSTDSKGGGVVTPQTGAASSSSRKGGTVRRGKTEKFSRQTMHRLVMKQFKVTNLTASDMRLVIRYKSLYLDDIKGLLEIARLPAYAGHVHTAPTTDKNSWLNRPRWSARYFVLRYGHWFWFRDEKALLTGGLSACLGSISLLLNPFTIDLHPKYTTRFFIRFGDWYSVQIDTSIERKDRGEWALLFLASGNLGEQIRMCFTDIDWTQVQTRSRLVAKQNLLVP</sequence>
<feature type="compositionally biased region" description="Basic and acidic residues" evidence="1">
    <location>
        <begin position="652"/>
        <end position="664"/>
    </location>
</feature>
<feature type="compositionally biased region" description="Polar residues" evidence="1">
    <location>
        <begin position="193"/>
        <end position="206"/>
    </location>
</feature>
<feature type="compositionally biased region" description="Polar residues" evidence="1">
    <location>
        <begin position="271"/>
        <end position="285"/>
    </location>
</feature>
<feature type="region of interest" description="Disordered" evidence="1">
    <location>
        <begin position="190"/>
        <end position="222"/>
    </location>
</feature>
<feature type="region of interest" description="Disordered" evidence="1">
    <location>
        <begin position="583"/>
        <end position="889"/>
    </location>
</feature>
<comment type="caution">
    <text evidence="2">The sequence shown here is derived from an EMBL/GenBank/DDBJ whole genome shotgun (WGS) entry which is preliminary data.</text>
</comment>
<dbReference type="RefSeq" id="XP_067926340.1">
    <property type="nucleotide sequence ID" value="XM_068061684.1"/>
</dbReference>
<feature type="compositionally biased region" description="Basic and acidic residues" evidence="1">
    <location>
        <begin position="855"/>
        <end position="865"/>
    </location>
</feature>
<feature type="region of interest" description="Disordered" evidence="1">
    <location>
        <begin position="446"/>
        <end position="469"/>
    </location>
</feature>
<feature type="compositionally biased region" description="Polar residues" evidence="1">
    <location>
        <begin position="1070"/>
        <end position="1086"/>
    </location>
</feature>
<dbReference type="EMBL" id="MIGC01000585">
    <property type="protein sequence ID" value="PHJ24668.1"/>
    <property type="molecule type" value="Genomic_DNA"/>
</dbReference>
<feature type="compositionally biased region" description="Polar residues" evidence="1">
    <location>
        <begin position="1093"/>
        <end position="1105"/>
    </location>
</feature>
<feature type="compositionally biased region" description="Acidic residues" evidence="1">
    <location>
        <begin position="610"/>
        <end position="624"/>
    </location>
</feature>
<feature type="region of interest" description="Disordered" evidence="1">
    <location>
        <begin position="130"/>
        <end position="152"/>
    </location>
</feature>
<keyword evidence="2" id="KW-0472">Membrane</keyword>
<proteinExistence type="predicted"/>
<evidence type="ECO:0000313" key="2">
    <source>
        <dbReference type="EMBL" id="PHJ24668.1"/>
    </source>
</evidence>
<feature type="region of interest" description="Disordered" evidence="1">
    <location>
        <begin position="1034"/>
        <end position="1118"/>
    </location>
</feature>
<dbReference type="OrthoDB" id="346169at2759"/>
<feature type="compositionally biased region" description="Low complexity" evidence="1">
    <location>
        <begin position="332"/>
        <end position="345"/>
    </location>
</feature>
<evidence type="ECO:0000313" key="3">
    <source>
        <dbReference type="Proteomes" id="UP000221165"/>
    </source>
</evidence>
<dbReference type="GeneID" id="94424895"/>
<dbReference type="Proteomes" id="UP000221165">
    <property type="component" value="Unassembled WGS sequence"/>
</dbReference>
<feature type="compositionally biased region" description="Polar residues" evidence="1">
    <location>
        <begin position="691"/>
        <end position="700"/>
    </location>
</feature>
<feature type="region of interest" description="Disordered" evidence="1">
    <location>
        <begin position="32"/>
        <end position="114"/>
    </location>
</feature>
<keyword evidence="2" id="KW-0812">Transmembrane</keyword>
<feature type="compositionally biased region" description="Basic and acidic residues" evidence="1">
    <location>
        <begin position="260"/>
        <end position="270"/>
    </location>
</feature>
<feature type="region of interest" description="Disordered" evidence="1">
    <location>
        <begin position="246"/>
        <end position="294"/>
    </location>
</feature>
<feature type="compositionally biased region" description="Polar residues" evidence="1">
    <location>
        <begin position="44"/>
        <end position="65"/>
    </location>
</feature>
<dbReference type="VEuPathDB" id="ToxoDB:CSUI_001478"/>
<feature type="compositionally biased region" description="Polar residues" evidence="1">
    <location>
        <begin position="104"/>
        <end position="114"/>
    </location>
</feature>
<reference evidence="2 3" key="1">
    <citation type="journal article" date="2017" name="Int. J. Parasitol.">
        <title>The genome of the protozoan parasite Cystoisospora suis and a reverse vaccinology approach to identify vaccine candidates.</title>
        <authorList>
            <person name="Palmieri N."/>
            <person name="Shrestha A."/>
            <person name="Ruttkowski B."/>
            <person name="Beck T."/>
            <person name="Vogl C."/>
            <person name="Tomley F."/>
            <person name="Blake D.P."/>
            <person name="Joachim A."/>
        </authorList>
    </citation>
    <scope>NUCLEOTIDE SEQUENCE [LARGE SCALE GENOMIC DNA]</scope>
    <source>
        <strain evidence="2 3">Wien I</strain>
    </source>
</reference>
<organism evidence="2 3">
    <name type="scientific">Cystoisospora suis</name>
    <dbReference type="NCBI Taxonomy" id="483139"/>
    <lineage>
        <taxon>Eukaryota</taxon>
        <taxon>Sar</taxon>
        <taxon>Alveolata</taxon>
        <taxon>Apicomplexa</taxon>
        <taxon>Conoidasida</taxon>
        <taxon>Coccidia</taxon>
        <taxon>Eucoccidiorida</taxon>
        <taxon>Eimeriorina</taxon>
        <taxon>Sarcocystidae</taxon>
        <taxon>Cystoisospora</taxon>
    </lineage>
</organism>
<name>A0A2C6LBL0_9APIC</name>
<feature type="compositionally biased region" description="Basic and acidic residues" evidence="1">
    <location>
        <begin position="1059"/>
        <end position="1069"/>
    </location>
</feature>
<gene>
    <name evidence="2" type="ORF">CSUI_001478</name>
</gene>
<protein>
    <submittedName>
        <fullName evidence="2">Transmembrane protein</fullName>
    </submittedName>
</protein>
<feature type="compositionally biased region" description="Polar residues" evidence="1">
    <location>
        <begin position="452"/>
        <end position="464"/>
    </location>
</feature>
<accession>A0A2C6LBL0</accession>
<keyword evidence="3" id="KW-1185">Reference proteome</keyword>
<feature type="compositionally biased region" description="Low complexity" evidence="1">
    <location>
        <begin position="207"/>
        <end position="222"/>
    </location>
</feature>
<evidence type="ECO:0000256" key="1">
    <source>
        <dbReference type="SAM" id="MobiDB-lite"/>
    </source>
</evidence>
<feature type="compositionally biased region" description="Basic and acidic residues" evidence="1">
    <location>
        <begin position="786"/>
        <end position="815"/>
    </location>
</feature>
<feature type="region of interest" description="Disordered" evidence="1">
    <location>
        <begin position="324"/>
        <end position="363"/>
    </location>
</feature>